<keyword evidence="1" id="KW-1133">Transmembrane helix</keyword>
<evidence type="ECO:0000256" key="1">
    <source>
        <dbReference type="SAM" id="Phobius"/>
    </source>
</evidence>
<sequence length="241" mass="25654">MPLTFPTHPAAVLPLKLWRPRWFDEIALVIGSMAPDLAYALDGSGLPVWPLSHQVRGLLLWCLPVTLAATWLIRRVAPVVAAHLPGWRPLALADYGALGRFRPGWRVAVSSALLGAASHLALDRLEAVAPVSEYAMHVLGAAGLLAIVVVIGRGRLVRQWHGEPPPVRRRLGLFWTVAVAVTLAAAATVPFLPAAGLVHTSLTRLMCAVAAGLLAGSFACAVSSWFARRTAFGSLASRPVD</sequence>
<feature type="transmembrane region" description="Helical" evidence="1">
    <location>
        <begin position="173"/>
        <end position="196"/>
    </location>
</feature>
<gene>
    <name evidence="2" type="ORF">ACFPIJ_29755</name>
</gene>
<evidence type="ECO:0000313" key="2">
    <source>
        <dbReference type="EMBL" id="MFC5002005.1"/>
    </source>
</evidence>
<protein>
    <submittedName>
        <fullName evidence="2">DUF4184 family protein</fullName>
    </submittedName>
</protein>
<accession>A0ABV9W368</accession>
<dbReference type="EMBL" id="JBHSIU010000041">
    <property type="protein sequence ID" value="MFC5002005.1"/>
    <property type="molecule type" value="Genomic_DNA"/>
</dbReference>
<comment type="caution">
    <text evidence="2">The sequence shown here is derived from an EMBL/GenBank/DDBJ whole genome shotgun (WGS) entry which is preliminary data.</text>
</comment>
<name>A0ABV9W368_9ACTN</name>
<reference evidence="3" key="1">
    <citation type="journal article" date="2019" name="Int. J. Syst. Evol. Microbiol.">
        <title>The Global Catalogue of Microorganisms (GCM) 10K type strain sequencing project: providing services to taxonomists for standard genome sequencing and annotation.</title>
        <authorList>
            <consortium name="The Broad Institute Genomics Platform"/>
            <consortium name="The Broad Institute Genome Sequencing Center for Infectious Disease"/>
            <person name="Wu L."/>
            <person name="Ma J."/>
        </authorList>
    </citation>
    <scope>NUCLEOTIDE SEQUENCE [LARGE SCALE GENOMIC DNA]</scope>
    <source>
        <strain evidence="3">CGMCC 4.7152</strain>
    </source>
</reference>
<dbReference type="Pfam" id="PF13803">
    <property type="entry name" value="DUF4184"/>
    <property type="match status" value="1"/>
</dbReference>
<proteinExistence type="predicted"/>
<keyword evidence="3" id="KW-1185">Reference proteome</keyword>
<keyword evidence="1" id="KW-0472">Membrane</keyword>
<evidence type="ECO:0000313" key="3">
    <source>
        <dbReference type="Proteomes" id="UP001595912"/>
    </source>
</evidence>
<dbReference type="RefSeq" id="WP_380119686.1">
    <property type="nucleotide sequence ID" value="NZ_JBHSIU010000041.1"/>
</dbReference>
<dbReference type="InterPro" id="IPR025238">
    <property type="entry name" value="DUF4184"/>
</dbReference>
<keyword evidence="1" id="KW-0812">Transmembrane</keyword>
<feature type="transmembrane region" description="Helical" evidence="1">
    <location>
        <begin position="202"/>
        <end position="227"/>
    </location>
</feature>
<dbReference type="Proteomes" id="UP001595912">
    <property type="component" value="Unassembled WGS sequence"/>
</dbReference>
<organism evidence="2 3">
    <name type="scientific">Dactylosporangium cerinum</name>
    <dbReference type="NCBI Taxonomy" id="1434730"/>
    <lineage>
        <taxon>Bacteria</taxon>
        <taxon>Bacillati</taxon>
        <taxon>Actinomycetota</taxon>
        <taxon>Actinomycetes</taxon>
        <taxon>Micromonosporales</taxon>
        <taxon>Micromonosporaceae</taxon>
        <taxon>Dactylosporangium</taxon>
    </lineage>
</organism>
<feature type="transmembrane region" description="Helical" evidence="1">
    <location>
        <begin position="134"/>
        <end position="152"/>
    </location>
</feature>